<dbReference type="AlphaFoldDB" id="A0A829F4M1"/>
<dbReference type="RefSeq" id="WP_002343422.1">
    <property type="nucleotide sequence ID" value="NZ_KB949499.1"/>
</dbReference>
<feature type="transmembrane region" description="Helical" evidence="1">
    <location>
        <begin position="29"/>
        <end position="62"/>
    </location>
</feature>
<evidence type="ECO:0000313" key="2">
    <source>
        <dbReference type="EMBL" id="EOM18709.1"/>
    </source>
</evidence>
<dbReference type="EMBL" id="AITY01000070">
    <property type="protein sequence ID" value="EOM18709.1"/>
    <property type="molecule type" value="Genomic_DNA"/>
</dbReference>
<proteinExistence type="predicted"/>
<keyword evidence="1" id="KW-0472">Membrane</keyword>
<evidence type="ECO:0008006" key="4">
    <source>
        <dbReference type="Google" id="ProtNLM"/>
    </source>
</evidence>
<accession>A0A829F4M1</accession>
<name>A0A829F4M1_ENTFC</name>
<evidence type="ECO:0000313" key="3">
    <source>
        <dbReference type="Proteomes" id="UP000013897"/>
    </source>
</evidence>
<gene>
    <name evidence="2" type="ORF">SSM_02966</name>
</gene>
<keyword evidence="1" id="KW-1133">Transmembrane helix</keyword>
<dbReference type="Proteomes" id="UP000013897">
    <property type="component" value="Unassembled WGS sequence"/>
</dbReference>
<sequence>MNKIIPLLLVLFVGETLMRHSAVVHGNFLLFVGILVFCLIFWRFVLALVSLIFKLIAAIFFIGLFR</sequence>
<organism evidence="2 3">
    <name type="scientific">Enterococcus faecium EnGen0192</name>
    <dbReference type="NCBI Taxonomy" id="1157487"/>
    <lineage>
        <taxon>Bacteria</taxon>
        <taxon>Bacillati</taxon>
        <taxon>Bacillota</taxon>
        <taxon>Bacilli</taxon>
        <taxon>Lactobacillales</taxon>
        <taxon>Enterococcaceae</taxon>
        <taxon>Enterococcus</taxon>
    </lineage>
</organism>
<evidence type="ECO:0000256" key="1">
    <source>
        <dbReference type="SAM" id="Phobius"/>
    </source>
</evidence>
<comment type="caution">
    <text evidence="2">The sequence shown here is derived from an EMBL/GenBank/DDBJ whole genome shotgun (WGS) entry which is preliminary data.</text>
</comment>
<keyword evidence="1" id="KW-0812">Transmembrane</keyword>
<protein>
    <recommendedName>
        <fullName evidence="4">4-hydroxybenzoate polyprenyltransferase</fullName>
    </recommendedName>
</protein>
<reference evidence="2 3" key="1">
    <citation type="submission" date="2013-02" db="EMBL/GenBank/DDBJ databases">
        <title>The Genome Sequence of Enterococcus faecium HM1072.</title>
        <authorList>
            <consortium name="The Broad Institute Genome Sequencing Platform"/>
            <consortium name="The Broad Institute Genome Sequencing Center for Infectious Disease"/>
            <person name="Earl A.M."/>
            <person name="Gilmore M.S."/>
            <person name="Lebreton F."/>
            <person name="Courvalin P."/>
            <person name="Walker B."/>
            <person name="Young S.K."/>
            <person name="Zeng Q."/>
            <person name="Gargeya S."/>
            <person name="Fitzgerald M."/>
            <person name="Haas B."/>
            <person name="Abouelleil A."/>
            <person name="Alvarado L."/>
            <person name="Arachchi H.M."/>
            <person name="Berlin A.M."/>
            <person name="Chapman S.B."/>
            <person name="Dewar J."/>
            <person name="Goldberg J."/>
            <person name="Griggs A."/>
            <person name="Gujja S."/>
            <person name="Hansen M."/>
            <person name="Howarth C."/>
            <person name="Imamovic A."/>
            <person name="Larimer J."/>
            <person name="McCowan C."/>
            <person name="Murphy C."/>
            <person name="Neiman D."/>
            <person name="Pearson M."/>
            <person name="Priest M."/>
            <person name="Roberts A."/>
            <person name="Saif S."/>
            <person name="Shea T."/>
            <person name="Sisk P."/>
            <person name="Sykes S."/>
            <person name="Wortman J."/>
            <person name="Nusbaum C."/>
            <person name="Birren B."/>
        </authorList>
    </citation>
    <scope>NUCLEOTIDE SEQUENCE [LARGE SCALE GENOMIC DNA]</scope>
    <source>
        <strain evidence="2 3">HM1072</strain>
    </source>
</reference>